<feature type="compositionally biased region" description="Acidic residues" evidence="5">
    <location>
        <begin position="223"/>
        <end position="239"/>
    </location>
</feature>
<gene>
    <name evidence="6" type="ORF">D6D15_05736</name>
</gene>
<comment type="function">
    <text evidence="4">DNA-dependent RNA polymerase catalyzes the transcription of DNA into RNA using the four ribonucleoside triphosphates as substrates. Specific peripheric component of RNA polymerase III which synthesizes small RNAs, such as 5S rRNA and tRNAs.</text>
</comment>
<evidence type="ECO:0000256" key="3">
    <source>
        <dbReference type="ARBA" id="ARBA00023242"/>
    </source>
</evidence>
<feature type="compositionally biased region" description="Acidic residues" evidence="5">
    <location>
        <begin position="170"/>
        <end position="183"/>
    </location>
</feature>
<evidence type="ECO:0000313" key="6">
    <source>
        <dbReference type="EMBL" id="THW88746.1"/>
    </source>
</evidence>
<dbReference type="Proteomes" id="UP000304928">
    <property type="component" value="Unassembled WGS sequence"/>
</dbReference>
<protein>
    <recommendedName>
        <fullName evidence="4">DNA-directed RNA polymerase III subunit</fullName>
    </recommendedName>
</protein>
<accession>A0A4S9B8J0</accession>
<evidence type="ECO:0000256" key="4">
    <source>
        <dbReference type="PIRNR" id="PIRNR000777"/>
    </source>
</evidence>
<evidence type="ECO:0000256" key="1">
    <source>
        <dbReference type="ARBA" id="ARBA00004123"/>
    </source>
</evidence>
<dbReference type="PANTHER" id="PTHR15367">
    <property type="entry name" value="DNA-DIRECTED RNA POLYMERASE III"/>
    <property type="match status" value="1"/>
</dbReference>
<keyword evidence="3 4" id="KW-0539">Nucleus</keyword>
<evidence type="ECO:0000256" key="2">
    <source>
        <dbReference type="ARBA" id="ARBA00008352"/>
    </source>
</evidence>
<comment type="subcellular location">
    <subcellularLocation>
        <location evidence="1 4">Nucleus</location>
    </subcellularLocation>
</comment>
<evidence type="ECO:0000256" key="5">
    <source>
        <dbReference type="SAM" id="MobiDB-lite"/>
    </source>
</evidence>
<dbReference type="PIRSF" id="PIRSF000777">
    <property type="entry name" value="RNA_polIII_C31"/>
    <property type="match status" value="1"/>
</dbReference>
<dbReference type="AlphaFoldDB" id="A0A4S9B8J0"/>
<sequence>MSRGGGWGGGGGKNDLGKMGGQALPWEYDPELEGKLNTKPSEKFPPIPPPTADPPTLYERSLVHHYRTLRARIHDGPFYAILSSSARVHKSGKKSPPQAHYDPFESMPTYSQRYTKRKNTLPRLSGRPFVKSYFPEELWAVIEPGSVGVQGQRKMLSLSTRTKLDKFDVDGEDEDEEGEEGAEDGDKVDGVEDEDKEEEDPDQFDEEDEDDNDDYNAEQYFDGGDDDEMGDEGGGDDDY</sequence>
<proteinExistence type="inferred from homology"/>
<feature type="compositionally biased region" description="Acidic residues" evidence="5">
    <location>
        <begin position="191"/>
        <end position="216"/>
    </location>
</feature>
<dbReference type="Pfam" id="PF11705">
    <property type="entry name" value="RNA_pol_3_Rpc31"/>
    <property type="match status" value="1"/>
</dbReference>
<evidence type="ECO:0000313" key="7">
    <source>
        <dbReference type="Proteomes" id="UP000304928"/>
    </source>
</evidence>
<dbReference type="EMBL" id="QZAR01000095">
    <property type="protein sequence ID" value="THW88746.1"/>
    <property type="molecule type" value="Genomic_DNA"/>
</dbReference>
<feature type="region of interest" description="Disordered" evidence="5">
    <location>
        <begin position="1"/>
        <end position="56"/>
    </location>
</feature>
<comment type="subunit">
    <text evidence="4">Component of the RNA polymerase III (Pol III) complex.</text>
</comment>
<name>A0A4S9B8J0_AURPU</name>
<feature type="compositionally biased region" description="Gly residues" evidence="5">
    <location>
        <begin position="1"/>
        <end position="20"/>
    </location>
</feature>
<dbReference type="GO" id="GO:0005666">
    <property type="term" value="C:RNA polymerase III complex"/>
    <property type="evidence" value="ECO:0007669"/>
    <property type="project" value="UniProtKB-UniRule"/>
</dbReference>
<feature type="region of interest" description="Disordered" evidence="5">
    <location>
        <begin position="166"/>
        <end position="239"/>
    </location>
</feature>
<comment type="caution">
    <text evidence="6">The sequence shown here is derived from an EMBL/GenBank/DDBJ whole genome shotgun (WGS) entry which is preliminary data.</text>
</comment>
<feature type="compositionally biased region" description="Pro residues" evidence="5">
    <location>
        <begin position="43"/>
        <end position="53"/>
    </location>
</feature>
<comment type="similarity">
    <text evidence="2 4">Belongs to the eukaryotic RPC7 RNA polymerase subunit family.</text>
</comment>
<feature type="region of interest" description="Disordered" evidence="5">
    <location>
        <begin position="89"/>
        <end position="108"/>
    </location>
</feature>
<reference evidence="6 7" key="1">
    <citation type="submission" date="2018-10" db="EMBL/GenBank/DDBJ databases">
        <title>Fifty Aureobasidium pullulans genomes reveal a recombining polyextremotolerant generalist.</title>
        <authorList>
            <person name="Gostincar C."/>
            <person name="Turk M."/>
            <person name="Zajc J."/>
            <person name="Gunde-Cimerman N."/>
        </authorList>
    </citation>
    <scope>NUCLEOTIDE SEQUENCE [LARGE SCALE GENOMIC DNA]</scope>
    <source>
        <strain evidence="6 7">EXF-10507</strain>
    </source>
</reference>
<dbReference type="GO" id="GO:0006383">
    <property type="term" value="P:transcription by RNA polymerase III"/>
    <property type="evidence" value="ECO:0007669"/>
    <property type="project" value="UniProtKB-UniRule"/>
</dbReference>
<feature type="compositionally biased region" description="Basic and acidic residues" evidence="5">
    <location>
        <begin position="32"/>
        <end position="42"/>
    </location>
</feature>
<dbReference type="InterPro" id="IPR024661">
    <property type="entry name" value="RNA_pol_III_Rpc31"/>
</dbReference>
<dbReference type="PANTHER" id="PTHR15367:SF2">
    <property type="entry name" value="DNA-DIRECTED RNA POLYMERASE III SUBUNIT"/>
    <property type="match status" value="1"/>
</dbReference>
<organism evidence="6 7">
    <name type="scientific">Aureobasidium pullulans</name>
    <name type="common">Black yeast</name>
    <name type="synonym">Pullularia pullulans</name>
    <dbReference type="NCBI Taxonomy" id="5580"/>
    <lineage>
        <taxon>Eukaryota</taxon>
        <taxon>Fungi</taxon>
        <taxon>Dikarya</taxon>
        <taxon>Ascomycota</taxon>
        <taxon>Pezizomycotina</taxon>
        <taxon>Dothideomycetes</taxon>
        <taxon>Dothideomycetidae</taxon>
        <taxon>Dothideales</taxon>
        <taxon>Saccotheciaceae</taxon>
        <taxon>Aureobasidium</taxon>
    </lineage>
</organism>